<dbReference type="SUPFAM" id="SSF55729">
    <property type="entry name" value="Acyl-CoA N-acyltransferases (Nat)"/>
    <property type="match status" value="1"/>
</dbReference>
<feature type="domain" description="N-acetyltransferase" evidence="1">
    <location>
        <begin position="24"/>
        <end position="139"/>
    </location>
</feature>
<dbReference type="InParanoid" id="Q239J1"/>
<name>Q239J1_TETTS</name>
<sequence>MQLLKSNTIKIKTYYSHKLKTEMVAIYNPGNMEDEDILVIYDQVELLQNQVPCYHFYIVCKQDMNIAGHISLRTKTSYEEEYLWGNMGYTVNPKYQGRRYAYKASKLVIGFARKCKMNQIYMTVDPTNIASIKTILNLGGYYLETIEVPKDSSLYQVEQCDISCRYCVYI</sequence>
<dbReference type="AlphaFoldDB" id="Q239J1"/>
<reference evidence="3" key="1">
    <citation type="journal article" date="2006" name="PLoS Biol.">
        <title>Macronuclear genome sequence of the ciliate Tetrahymena thermophila, a model eukaryote.</title>
        <authorList>
            <person name="Eisen J.A."/>
            <person name="Coyne R.S."/>
            <person name="Wu M."/>
            <person name="Wu D."/>
            <person name="Thiagarajan M."/>
            <person name="Wortman J.R."/>
            <person name="Badger J.H."/>
            <person name="Ren Q."/>
            <person name="Amedeo P."/>
            <person name="Jones K.M."/>
            <person name="Tallon L.J."/>
            <person name="Delcher A.L."/>
            <person name="Salzberg S.L."/>
            <person name="Silva J.C."/>
            <person name="Haas B.J."/>
            <person name="Majoros W.H."/>
            <person name="Farzad M."/>
            <person name="Carlton J.M."/>
            <person name="Smith R.K. Jr."/>
            <person name="Garg J."/>
            <person name="Pearlman R.E."/>
            <person name="Karrer K.M."/>
            <person name="Sun L."/>
            <person name="Manning G."/>
            <person name="Elde N.C."/>
            <person name="Turkewitz A.P."/>
            <person name="Asai D.J."/>
            <person name="Wilkes D.E."/>
            <person name="Wang Y."/>
            <person name="Cai H."/>
            <person name="Collins K."/>
            <person name="Stewart B.A."/>
            <person name="Lee S.R."/>
            <person name="Wilamowska K."/>
            <person name="Weinberg Z."/>
            <person name="Ruzzo W.L."/>
            <person name="Wloga D."/>
            <person name="Gaertig J."/>
            <person name="Frankel J."/>
            <person name="Tsao C.-C."/>
            <person name="Gorovsky M.A."/>
            <person name="Keeling P.J."/>
            <person name="Waller R.F."/>
            <person name="Patron N.J."/>
            <person name="Cherry J.M."/>
            <person name="Stover N.A."/>
            <person name="Krieger C.J."/>
            <person name="del Toro C."/>
            <person name="Ryder H.F."/>
            <person name="Williamson S.C."/>
            <person name="Barbeau R.A."/>
            <person name="Hamilton E.P."/>
            <person name="Orias E."/>
        </authorList>
    </citation>
    <scope>NUCLEOTIDE SEQUENCE [LARGE SCALE GENOMIC DNA]</scope>
    <source>
        <strain evidence="3">SB210</strain>
    </source>
</reference>
<keyword evidence="3" id="KW-1185">Reference proteome</keyword>
<dbReference type="Pfam" id="PF13302">
    <property type="entry name" value="Acetyltransf_3"/>
    <property type="match status" value="1"/>
</dbReference>
<dbReference type="GO" id="GO:0016747">
    <property type="term" value="F:acyltransferase activity, transferring groups other than amino-acyl groups"/>
    <property type="evidence" value="ECO:0007669"/>
    <property type="project" value="InterPro"/>
</dbReference>
<gene>
    <name evidence="2" type="ORF">TTHERM_01227790</name>
</gene>
<dbReference type="InterPro" id="IPR000182">
    <property type="entry name" value="GNAT_dom"/>
</dbReference>
<dbReference type="KEGG" id="tet:TTHERM_01227790"/>
<dbReference type="Gene3D" id="3.40.630.30">
    <property type="match status" value="1"/>
</dbReference>
<dbReference type="InterPro" id="IPR051531">
    <property type="entry name" value="N-acetyltransferase"/>
</dbReference>
<dbReference type="RefSeq" id="XP_001013444.2">
    <property type="nucleotide sequence ID" value="XM_001013444.2"/>
</dbReference>
<protein>
    <submittedName>
        <fullName evidence="2">GNAT family acetyltransferase</fullName>
    </submittedName>
</protein>
<dbReference type="GeneID" id="7842474"/>
<dbReference type="CDD" id="cd04301">
    <property type="entry name" value="NAT_SF"/>
    <property type="match status" value="1"/>
</dbReference>
<evidence type="ECO:0000313" key="3">
    <source>
        <dbReference type="Proteomes" id="UP000009168"/>
    </source>
</evidence>
<dbReference type="EMBL" id="GG662731">
    <property type="protein sequence ID" value="EAR93199.2"/>
    <property type="molecule type" value="Genomic_DNA"/>
</dbReference>
<evidence type="ECO:0000259" key="1">
    <source>
        <dbReference type="Pfam" id="PF13302"/>
    </source>
</evidence>
<evidence type="ECO:0000313" key="2">
    <source>
        <dbReference type="EMBL" id="EAR93199.2"/>
    </source>
</evidence>
<organism evidence="2 3">
    <name type="scientific">Tetrahymena thermophila (strain SB210)</name>
    <dbReference type="NCBI Taxonomy" id="312017"/>
    <lineage>
        <taxon>Eukaryota</taxon>
        <taxon>Sar</taxon>
        <taxon>Alveolata</taxon>
        <taxon>Ciliophora</taxon>
        <taxon>Intramacronucleata</taxon>
        <taxon>Oligohymenophorea</taxon>
        <taxon>Hymenostomatida</taxon>
        <taxon>Tetrahymenina</taxon>
        <taxon>Tetrahymenidae</taxon>
        <taxon>Tetrahymena</taxon>
    </lineage>
</organism>
<dbReference type="Proteomes" id="UP000009168">
    <property type="component" value="Unassembled WGS sequence"/>
</dbReference>
<proteinExistence type="predicted"/>
<dbReference type="PANTHER" id="PTHR43792">
    <property type="entry name" value="GNAT FAMILY, PUTATIVE (AFU_ORTHOLOGUE AFUA_3G00765)-RELATED-RELATED"/>
    <property type="match status" value="1"/>
</dbReference>
<accession>Q239J1</accession>
<dbReference type="InterPro" id="IPR016181">
    <property type="entry name" value="Acyl_CoA_acyltransferase"/>
</dbReference>
<dbReference type="HOGENOM" id="CLU_113231_4_0_1"/>